<reference evidence="2" key="1">
    <citation type="journal article" date="2019" name="Int. J. Syst. Evol. Microbiol.">
        <title>The Global Catalogue of Microorganisms (GCM) 10K type strain sequencing project: providing services to taxonomists for standard genome sequencing and annotation.</title>
        <authorList>
            <consortium name="The Broad Institute Genomics Platform"/>
            <consortium name="The Broad Institute Genome Sequencing Center for Infectious Disease"/>
            <person name="Wu L."/>
            <person name="Ma J."/>
        </authorList>
    </citation>
    <scope>NUCLEOTIDE SEQUENCE [LARGE SCALE GENOMIC DNA]</scope>
    <source>
        <strain evidence="2">TISTR 1535</strain>
    </source>
</reference>
<dbReference type="RefSeq" id="WP_382394687.1">
    <property type="nucleotide sequence ID" value="NZ_JBHUNA010000030.1"/>
</dbReference>
<dbReference type="Proteomes" id="UP001597502">
    <property type="component" value="Unassembled WGS sequence"/>
</dbReference>
<organism evidence="1 2">
    <name type="scientific">Lentibacillus juripiscarius</name>
    <dbReference type="NCBI Taxonomy" id="257446"/>
    <lineage>
        <taxon>Bacteria</taxon>
        <taxon>Bacillati</taxon>
        <taxon>Bacillota</taxon>
        <taxon>Bacilli</taxon>
        <taxon>Bacillales</taxon>
        <taxon>Bacillaceae</taxon>
        <taxon>Lentibacillus</taxon>
    </lineage>
</organism>
<evidence type="ECO:0000313" key="2">
    <source>
        <dbReference type="Proteomes" id="UP001597502"/>
    </source>
</evidence>
<keyword evidence="2" id="KW-1185">Reference proteome</keyword>
<comment type="caution">
    <text evidence="1">The sequence shown here is derived from an EMBL/GenBank/DDBJ whole genome shotgun (WGS) entry which is preliminary data.</text>
</comment>
<protein>
    <submittedName>
        <fullName evidence="1">Uncharacterized protein</fullName>
    </submittedName>
</protein>
<sequence>MNNNLDDILQNIDNKREGLAEFEIAQKIKKEFNGDQNNDAYLSELSGLSMFTNFSFNFKW</sequence>
<proteinExistence type="predicted"/>
<evidence type="ECO:0000313" key="1">
    <source>
        <dbReference type="EMBL" id="MFD2761811.1"/>
    </source>
</evidence>
<name>A0ABW5V8R1_9BACI</name>
<gene>
    <name evidence="1" type="ORF">ACFSUO_12710</name>
</gene>
<accession>A0ABW5V8R1</accession>
<dbReference type="EMBL" id="JBHUNA010000030">
    <property type="protein sequence ID" value="MFD2761811.1"/>
    <property type="molecule type" value="Genomic_DNA"/>
</dbReference>